<comment type="caution">
    <text evidence="2">The sequence shown here is derived from an EMBL/GenBank/DDBJ whole genome shotgun (WGS) entry which is preliminary data.</text>
</comment>
<keyword evidence="1" id="KW-1133">Transmembrane helix</keyword>
<evidence type="ECO:0000313" key="2">
    <source>
        <dbReference type="EMBL" id="GIJ56400.1"/>
    </source>
</evidence>
<protein>
    <recommendedName>
        <fullName evidence="4">DUF4345 domain-containing protein</fullName>
    </recommendedName>
</protein>
<gene>
    <name evidence="2" type="ORF">Vau01_039160</name>
</gene>
<dbReference type="EMBL" id="BOPG01000024">
    <property type="protein sequence ID" value="GIJ56400.1"/>
    <property type="molecule type" value="Genomic_DNA"/>
</dbReference>
<accession>A0A8J3Z6X0</accession>
<evidence type="ECO:0000313" key="3">
    <source>
        <dbReference type="Proteomes" id="UP000612585"/>
    </source>
</evidence>
<dbReference type="Pfam" id="PF14248">
    <property type="entry name" value="DUF4345"/>
    <property type="match status" value="1"/>
</dbReference>
<keyword evidence="3" id="KW-1185">Reference proteome</keyword>
<feature type="transmembrane region" description="Helical" evidence="1">
    <location>
        <begin position="7"/>
        <end position="31"/>
    </location>
</feature>
<dbReference type="InterPro" id="IPR025597">
    <property type="entry name" value="DUF4345"/>
</dbReference>
<reference evidence="2" key="1">
    <citation type="submission" date="2021-01" db="EMBL/GenBank/DDBJ databases">
        <title>Whole genome shotgun sequence of Virgisporangium aurantiacum NBRC 16421.</title>
        <authorList>
            <person name="Komaki H."/>
            <person name="Tamura T."/>
        </authorList>
    </citation>
    <scope>NUCLEOTIDE SEQUENCE</scope>
    <source>
        <strain evidence="2">NBRC 16421</strain>
    </source>
</reference>
<evidence type="ECO:0008006" key="4">
    <source>
        <dbReference type="Google" id="ProtNLM"/>
    </source>
</evidence>
<keyword evidence="1" id="KW-0472">Membrane</keyword>
<organism evidence="2 3">
    <name type="scientific">Virgisporangium aurantiacum</name>
    <dbReference type="NCBI Taxonomy" id="175570"/>
    <lineage>
        <taxon>Bacteria</taxon>
        <taxon>Bacillati</taxon>
        <taxon>Actinomycetota</taxon>
        <taxon>Actinomycetes</taxon>
        <taxon>Micromonosporales</taxon>
        <taxon>Micromonosporaceae</taxon>
        <taxon>Virgisporangium</taxon>
    </lineage>
</organism>
<evidence type="ECO:0000256" key="1">
    <source>
        <dbReference type="SAM" id="Phobius"/>
    </source>
</evidence>
<keyword evidence="1" id="KW-0812">Transmembrane</keyword>
<dbReference type="AlphaFoldDB" id="A0A8J3Z6X0"/>
<feature type="transmembrane region" description="Helical" evidence="1">
    <location>
        <begin position="79"/>
        <end position="98"/>
    </location>
</feature>
<dbReference type="Proteomes" id="UP000612585">
    <property type="component" value="Unassembled WGS sequence"/>
</dbReference>
<feature type="transmembrane region" description="Helical" evidence="1">
    <location>
        <begin position="104"/>
        <end position="122"/>
    </location>
</feature>
<name>A0A8J3Z6X0_9ACTN</name>
<proteinExistence type="predicted"/>
<dbReference type="RefSeq" id="WP_203994701.1">
    <property type="nucleotide sequence ID" value="NZ_BOPG01000024.1"/>
</dbReference>
<feature type="transmembrane region" description="Helical" evidence="1">
    <location>
        <begin position="51"/>
        <end position="67"/>
    </location>
</feature>
<sequence>MARVLKWLAVTMGIACVAIGVYHVVLGIGSVPGEGTADTEAGITVDSRERFYNAIFVGYGVAWLWAARQTPIPATVVRWLAGVMFLGGIGRVLSMVQYGAPHWFQIPLTVIELVVPPLFVWLSRPAGATPSGPVAPAATRRTP</sequence>